<organism evidence="1 2">
    <name type="scientific">Halobacillus salinarum</name>
    <dbReference type="NCBI Taxonomy" id="2932257"/>
    <lineage>
        <taxon>Bacteria</taxon>
        <taxon>Bacillati</taxon>
        <taxon>Bacillota</taxon>
        <taxon>Bacilli</taxon>
        <taxon>Bacillales</taxon>
        <taxon>Bacillaceae</taxon>
        <taxon>Halobacillus</taxon>
    </lineage>
</organism>
<dbReference type="InterPro" id="IPR020115">
    <property type="entry name" value="Fin"/>
</dbReference>
<name>A0ABY4END3_9BACI</name>
<reference evidence="1 2" key="1">
    <citation type="submission" date="2022-04" db="EMBL/GenBank/DDBJ databases">
        <title>Halobacillus sp. isolated from saltern.</title>
        <authorList>
            <person name="Won M."/>
            <person name="Lee C.-M."/>
            <person name="Woen H.-Y."/>
            <person name="Kwon S.-W."/>
        </authorList>
    </citation>
    <scope>NUCLEOTIDE SEQUENCE [LARGE SCALE GENOMIC DNA]</scope>
    <source>
        <strain evidence="1 2">SSBR10-3</strain>
    </source>
</reference>
<keyword evidence="2" id="KW-1185">Reference proteome</keyword>
<dbReference type="EMBL" id="CP095073">
    <property type="protein sequence ID" value="UOQ45970.1"/>
    <property type="molecule type" value="Genomic_DNA"/>
</dbReference>
<proteinExistence type="predicted"/>
<dbReference type="Proteomes" id="UP000831787">
    <property type="component" value="Chromosome"/>
</dbReference>
<protein>
    <submittedName>
        <fullName evidence="1">Anti-sigma-F factor Fin family protein</fullName>
    </submittedName>
</protein>
<dbReference type="RefSeq" id="WP_244712930.1">
    <property type="nucleotide sequence ID" value="NZ_CP095073.1"/>
</dbReference>
<gene>
    <name evidence="1" type="ORF">MUN89_08620</name>
</gene>
<evidence type="ECO:0000313" key="1">
    <source>
        <dbReference type="EMBL" id="UOQ45970.1"/>
    </source>
</evidence>
<sequence>MKIRYFCRQCNCQVGELQATEVDVSQLGSEVLNDADDQQVVHMGEDGEINITTLCDACKESRENLQ</sequence>
<accession>A0ABY4END3</accession>
<evidence type="ECO:0000313" key="2">
    <source>
        <dbReference type="Proteomes" id="UP000831787"/>
    </source>
</evidence>
<dbReference type="Pfam" id="PF10955">
    <property type="entry name" value="Fin"/>
    <property type="match status" value="1"/>
</dbReference>